<name>A0ACB9Z1F0_9PEZI</name>
<gene>
    <name evidence="1" type="ORF">F4820DRAFT_458146</name>
</gene>
<sequence>MASIPNLSGLGTHGSSNRISKARARTAVKPILKKLASPQEKSSLDLDRGWAEQDEPYRSRDGWGVGGVKAAAAAAAAAGAVGGGGFYEQPGKDTSLTFSEVVGPRRYNHSRSISGTSHISVATSSSSGPRHPAGAPFVHPFQQTPRTSTPPLSYANSQTSFVDITEDDGTSHNTSLDSANAHGPSNGLHIHPVNPHSHSQPSLSVRRPSLASSQRTSSFSDVNNAHSTSPHPSHPPPLRINTTRSVSATPAQSSRLANVASQSDLHLDSMLDSMLESPVSPSPSNPPSNHIGSPASPAAAMSPFRASFDTAGFPRLRAKSDLDTATRAEHLREARRKFELREKAKEEKYAREEIKRRERADNKRALEIEKQEKHAAALHKEMMAAQARAESSEIREAMARGKHNRKFSGTSSGRPSLAMSRTSISRPGTSRKNAPSPLAEGGLEEAEKFASSNYDSLDARSPPAFGHEAGGAEEVIFKTPGRKNTAKKKTQSTWTMFILWLRTKLLRVSKGR</sequence>
<evidence type="ECO:0000313" key="2">
    <source>
        <dbReference type="Proteomes" id="UP001497700"/>
    </source>
</evidence>
<comment type="caution">
    <text evidence="1">The sequence shown here is derived from an EMBL/GenBank/DDBJ whole genome shotgun (WGS) entry which is preliminary data.</text>
</comment>
<accession>A0ACB9Z1F0</accession>
<keyword evidence="2" id="KW-1185">Reference proteome</keyword>
<dbReference type="Proteomes" id="UP001497700">
    <property type="component" value="Unassembled WGS sequence"/>
</dbReference>
<proteinExistence type="predicted"/>
<reference evidence="1 2" key="1">
    <citation type="journal article" date="2022" name="New Phytol.">
        <title>Ecological generalism drives hyperdiversity of secondary metabolite gene clusters in xylarialean endophytes.</title>
        <authorList>
            <person name="Franco M.E.E."/>
            <person name="Wisecaver J.H."/>
            <person name="Arnold A.E."/>
            <person name="Ju Y.M."/>
            <person name="Slot J.C."/>
            <person name="Ahrendt S."/>
            <person name="Moore L.P."/>
            <person name="Eastman K.E."/>
            <person name="Scott K."/>
            <person name="Konkel Z."/>
            <person name="Mondo S.J."/>
            <person name="Kuo A."/>
            <person name="Hayes R.D."/>
            <person name="Haridas S."/>
            <person name="Andreopoulos B."/>
            <person name="Riley R."/>
            <person name="LaButti K."/>
            <person name="Pangilinan J."/>
            <person name="Lipzen A."/>
            <person name="Amirebrahimi M."/>
            <person name="Yan J."/>
            <person name="Adam C."/>
            <person name="Keymanesh K."/>
            <person name="Ng V."/>
            <person name="Louie K."/>
            <person name="Northen T."/>
            <person name="Drula E."/>
            <person name="Henrissat B."/>
            <person name="Hsieh H.M."/>
            <person name="Youens-Clark K."/>
            <person name="Lutzoni F."/>
            <person name="Miadlikowska J."/>
            <person name="Eastwood D.C."/>
            <person name="Hamelin R.C."/>
            <person name="Grigoriev I.V."/>
            <person name="U'Ren J.M."/>
        </authorList>
    </citation>
    <scope>NUCLEOTIDE SEQUENCE [LARGE SCALE GENOMIC DNA]</scope>
    <source>
        <strain evidence="1 2">CBS 119005</strain>
    </source>
</reference>
<dbReference type="EMBL" id="MU393471">
    <property type="protein sequence ID" value="KAI4865463.1"/>
    <property type="molecule type" value="Genomic_DNA"/>
</dbReference>
<evidence type="ECO:0000313" key="1">
    <source>
        <dbReference type="EMBL" id="KAI4865463.1"/>
    </source>
</evidence>
<organism evidence="1 2">
    <name type="scientific">Hypoxylon rubiginosum</name>
    <dbReference type="NCBI Taxonomy" id="110542"/>
    <lineage>
        <taxon>Eukaryota</taxon>
        <taxon>Fungi</taxon>
        <taxon>Dikarya</taxon>
        <taxon>Ascomycota</taxon>
        <taxon>Pezizomycotina</taxon>
        <taxon>Sordariomycetes</taxon>
        <taxon>Xylariomycetidae</taxon>
        <taxon>Xylariales</taxon>
        <taxon>Hypoxylaceae</taxon>
        <taxon>Hypoxylon</taxon>
    </lineage>
</organism>
<protein>
    <submittedName>
        <fullName evidence="1">Uncharacterized protein</fullName>
    </submittedName>
</protein>